<evidence type="ECO:0000313" key="2">
    <source>
        <dbReference type="Proteomes" id="UP000198779"/>
    </source>
</evidence>
<keyword evidence="2" id="KW-1185">Reference proteome</keyword>
<protein>
    <submittedName>
        <fullName evidence="1">Uncharacterized protein</fullName>
    </submittedName>
</protein>
<gene>
    <name evidence="1" type="ORF">SAMN04487901_11479</name>
</gene>
<sequence>MRFRKISSQKFGINENTSYLCNVRINVLTIQVCFLRGQDYIDTTQFVKPYIKCAALVLSKTIHHHFQESFLKINSPYIAEIMNSLE</sequence>
<name>A0A1G7YTI1_9BACT</name>
<organism evidence="1 2">
    <name type="scientific">Prevotella communis</name>
    <dbReference type="NCBI Taxonomy" id="2913614"/>
    <lineage>
        <taxon>Bacteria</taxon>
        <taxon>Pseudomonadati</taxon>
        <taxon>Bacteroidota</taxon>
        <taxon>Bacteroidia</taxon>
        <taxon>Bacteroidales</taxon>
        <taxon>Prevotellaceae</taxon>
        <taxon>Prevotella</taxon>
    </lineage>
</organism>
<evidence type="ECO:0000313" key="1">
    <source>
        <dbReference type="EMBL" id="SDG99892.1"/>
    </source>
</evidence>
<dbReference type="Proteomes" id="UP000198779">
    <property type="component" value="Unassembled WGS sequence"/>
</dbReference>
<accession>A0A1G7YTI1</accession>
<dbReference type="EMBL" id="FNCQ01000014">
    <property type="protein sequence ID" value="SDG99892.1"/>
    <property type="molecule type" value="Genomic_DNA"/>
</dbReference>
<proteinExistence type="predicted"/>
<dbReference type="AlphaFoldDB" id="A0A1G7YTI1"/>
<reference evidence="2" key="1">
    <citation type="submission" date="2016-10" db="EMBL/GenBank/DDBJ databases">
        <authorList>
            <person name="Varghese N."/>
            <person name="Submissions S."/>
        </authorList>
    </citation>
    <scope>NUCLEOTIDE SEQUENCE [LARGE SCALE GENOMIC DNA]</scope>
    <source>
        <strain evidence="2">BP1-148</strain>
    </source>
</reference>